<name>H6L806_SAPGL</name>
<evidence type="ECO:0000313" key="2">
    <source>
        <dbReference type="EMBL" id="AFC25334.1"/>
    </source>
</evidence>
<reference evidence="2 3" key="1">
    <citation type="journal article" date="2012" name="Stand. Genomic Sci.">
        <title>Complete genome sequencing and analysis of Saprospira grandis str. Lewin, a predatory marine bacterium.</title>
        <authorList>
            <person name="Saw J.H."/>
            <person name="Yuryev A."/>
            <person name="Kanbe M."/>
            <person name="Hou S."/>
            <person name="Young A.G."/>
            <person name="Aizawa S."/>
            <person name="Alam M."/>
        </authorList>
    </citation>
    <scope>NUCLEOTIDE SEQUENCE [LARGE SCALE GENOMIC DNA]</scope>
    <source>
        <strain evidence="2 3">Lewin</strain>
    </source>
</reference>
<accession>H6L806</accession>
<dbReference type="Proteomes" id="UP000007519">
    <property type="component" value="Chromosome"/>
</dbReference>
<feature type="region of interest" description="Disordered" evidence="1">
    <location>
        <begin position="31"/>
        <end position="61"/>
    </location>
</feature>
<sequence>MLDLSRLEQMAQKKGKLRIFAASLFAFWAAQPPRPKAERPSDVEGGPQARPKRFSAEGPSE</sequence>
<proteinExistence type="predicted"/>
<dbReference type="HOGENOM" id="CLU_2920134_0_0_10"/>
<organism evidence="2 3">
    <name type="scientific">Saprospira grandis (strain Lewin)</name>
    <dbReference type="NCBI Taxonomy" id="984262"/>
    <lineage>
        <taxon>Bacteria</taxon>
        <taxon>Pseudomonadati</taxon>
        <taxon>Bacteroidota</taxon>
        <taxon>Saprospiria</taxon>
        <taxon>Saprospirales</taxon>
        <taxon>Saprospiraceae</taxon>
        <taxon>Saprospira</taxon>
    </lineage>
</organism>
<evidence type="ECO:0000256" key="1">
    <source>
        <dbReference type="SAM" id="MobiDB-lite"/>
    </source>
</evidence>
<evidence type="ECO:0000313" key="3">
    <source>
        <dbReference type="Proteomes" id="UP000007519"/>
    </source>
</evidence>
<dbReference type="AlphaFoldDB" id="H6L806"/>
<keyword evidence="3" id="KW-1185">Reference proteome</keyword>
<gene>
    <name evidence="2" type="ordered locus">SGRA_2606</name>
</gene>
<dbReference type="KEGG" id="sgn:SGRA_2606"/>
<dbReference type="STRING" id="984262.SGRA_2606"/>
<dbReference type="EMBL" id="CP002831">
    <property type="protein sequence ID" value="AFC25334.1"/>
    <property type="molecule type" value="Genomic_DNA"/>
</dbReference>
<protein>
    <submittedName>
        <fullName evidence="2">Uncharacterized protein</fullName>
    </submittedName>
</protein>